<dbReference type="PANTHER" id="PTHR13696">
    <property type="entry name" value="P-LOOP CONTAINING NUCLEOSIDE TRIPHOSPHATE HYDROLASE"/>
    <property type="match status" value="1"/>
</dbReference>
<dbReference type="FunFam" id="3.40.50.300:FF:000285">
    <property type="entry name" value="Sporulation initiation inhibitor Soj"/>
    <property type="match status" value="1"/>
</dbReference>
<dbReference type="InterPro" id="IPR025669">
    <property type="entry name" value="AAA_dom"/>
</dbReference>
<gene>
    <name evidence="2" type="ORF">SAMN02745174_02441</name>
</gene>
<reference evidence="2 3" key="1">
    <citation type="submission" date="2017-02" db="EMBL/GenBank/DDBJ databases">
        <authorList>
            <person name="Peterson S.W."/>
        </authorList>
    </citation>
    <scope>NUCLEOTIDE SEQUENCE [LARGE SCALE GENOMIC DNA]</scope>
    <source>
        <strain evidence="2 3">ATCC 700028</strain>
    </source>
</reference>
<accession>A0A1T4QT95</accession>
<feature type="domain" description="AAA" evidence="1">
    <location>
        <begin position="1"/>
        <end position="171"/>
    </location>
</feature>
<evidence type="ECO:0000259" key="1">
    <source>
        <dbReference type="Pfam" id="PF13614"/>
    </source>
</evidence>
<dbReference type="Proteomes" id="UP000191153">
    <property type="component" value="Unassembled WGS sequence"/>
</dbReference>
<dbReference type="InterPro" id="IPR027417">
    <property type="entry name" value="P-loop_NTPase"/>
</dbReference>
<proteinExistence type="predicted"/>
<dbReference type="STRING" id="180163.SAMN02745174_02441"/>
<sequence>MEIVALVNQKGGVAKTTSAVNLAAALAKLEKNILLIDLDPQGNATHGSGVLESNLENGTVELFSELELKNCITKTSLYDLIGTNITLAKTEMDLTQEYGREFILKEKLSTCNDYDYVILDCAPSLGNLTINALVASTNVLIPVEAGIYSLTGLEQLLETISKLKRLNRELQNINIFLTKFDTREKLSHDVESYLKENFPEYYLGNKIRVCAELKKAQASMKSIVEANQEARSAIDYMELAKKVVNN</sequence>
<dbReference type="InterPro" id="IPR050678">
    <property type="entry name" value="DNA_Partitioning_ATPase"/>
</dbReference>
<organism evidence="2 3">
    <name type="scientific">Cetobacterium ceti</name>
    <dbReference type="NCBI Taxonomy" id="180163"/>
    <lineage>
        <taxon>Bacteria</taxon>
        <taxon>Fusobacteriati</taxon>
        <taxon>Fusobacteriota</taxon>
        <taxon>Fusobacteriia</taxon>
        <taxon>Fusobacteriales</taxon>
        <taxon>Fusobacteriaceae</taxon>
        <taxon>Cetobacterium</taxon>
    </lineage>
</organism>
<protein>
    <submittedName>
        <fullName evidence="2">Chromosome partitioning protein</fullName>
    </submittedName>
</protein>
<dbReference type="RefSeq" id="WP_078694863.1">
    <property type="nucleotide sequence ID" value="NZ_FUWX01000031.1"/>
</dbReference>
<dbReference type="AlphaFoldDB" id="A0A1T4QT95"/>
<dbReference type="CDD" id="cd02042">
    <property type="entry name" value="ParAB_family"/>
    <property type="match status" value="1"/>
</dbReference>
<dbReference type="Pfam" id="PF13614">
    <property type="entry name" value="AAA_31"/>
    <property type="match status" value="1"/>
</dbReference>
<dbReference type="PANTHER" id="PTHR13696:SF52">
    <property type="entry name" value="PARA FAMILY PROTEIN CT_582"/>
    <property type="match status" value="1"/>
</dbReference>
<dbReference type="OrthoDB" id="9815116at2"/>
<dbReference type="Gene3D" id="3.40.50.300">
    <property type="entry name" value="P-loop containing nucleotide triphosphate hydrolases"/>
    <property type="match status" value="1"/>
</dbReference>
<evidence type="ECO:0000313" key="2">
    <source>
        <dbReference type="EMBL" id="SKA06999.1"/>
    </source>
</evidence>
<keyword evidence="3" id="KW-1185">Reference proteome</keyword>
<dbReference type="SUPFAM" id="SSF52540">
    <property type="entry name" value="P-loop containing nucleoside triphosphate hydrolases"/>
    <property type="match status" value="1"/>
</dbReference>
<name>A0A1T4QT95_9FUSO</name>
<dbReference type="EMBL" id="FUWX01000031">
    <property type="protein sequence ID" value="SKA06999.1"/>
    <property type="molecule type" value="Genomic_DNA"/>
</dbReference>
<dbReference type="PIRSF" id="PIRSF009320">
    <property type="entry name" value="Nuc_binding_HP_1000"/>
    <property type="match status" value="1"/>
</dbReference>
<evidence type="ECO:0000313" key="3">
    <source>
        <dbReference type="Proteomes" id="UP000191153"/>
    </source>
</evidence>